<dbReference type="EMBL" id="LRRD01000077">
    <property type="protein sequence ID" value="KXW57297.1"/>
    <property type="molecule type" value="Genomic_DNA"/>
</dbReference>
<protein>
    <submittedName>
        <fullName evidence="1">Uncharacterized protein</fullName>
    </submittedName>
</protein>
<sequence length="96" mass="10880">MNTKPILTVLCPYCNTQAELVHGEEIYPHAGPPQNGMYWLCRPCKAWAGTHKNSPKHAPKANLANAPLRKARQKAHATFDLLWIEMGILDQRDRSF</sequence>
<dbReference type="Proteomes" id="UP000075653">
    <property type="component" value="Unassembled WGS sequence"/>
</dbReference>
<dbReference type="RefSeq" id="WP_062188511.1">
    <property type="nucleotide sequence ID" value="NZ_LRRD01000077.1"/>
</dbReference>
<dbReference type="PATRIC" id="fig|1789004.3.peg.2284"/>
<dbReference type="AlphaFoldDB" id="A0A149VVQ2"/>
<dbReference type="STRING" id="1789004.FEMY_21890"/>
<evidence type="ECO:0000313" key="2">
    <source>
        <dbReference type="Proteomes" id="UP000075653"/>
    </source>
</evidence>
<reference evidence="1 2" key="1">
    <citation type="submission" date="2016-01" db="EMBL/GenBank/DDBJ databases">
        <title>Genome sequence of the acidophilic iron oxidising Ferrovum strain Z-31.</title>
        <authorList>
            <person name="Poehlein A."/>
            <person name="Ullrich S.R."/>
            <person name="Schloemann M."/>
            <person name="Muehling M."/>
            <person name="Daniel R."/>
        </authorList>
    </citation>
    <scope>NUCLEOTIDE SEQUENCE [LARGE SCALE GENOMIC DNA]</scope>
    <source>
        <strain evidence="1 2">Z-31</strain>
    </source>
</reference>
<accession>A0A149VVQ2</accession>
<organism evidence="1 2">
    <name type="scientific">Ferrovum myxofaciens</name>
    <dbReference type="NCBI Taxonomy" id="416213"/>
    <lineage>
        <taxon>Bacteria</taxon>
        <taxon>Pseudomonadati</taxon>
        <taxon>Pseudomonadota</taxon>
        <taxon>Betaproteobacteria</taxon>
        <taxon>Ferrovales</taxon>
        <taxon>Ferrovaceae</taxon>
        <taxon>Ferrovum</taxon>
    </lineage>
</organism>
<proteinExistence type="predicted"/>
<comment type="caution">
    <text evidence="1">The sequence shown here is derived from an EMBL/GenBank/DDBJ whole genome shotgun (WGS) entry which is preliminary data.</text>
</comment>
<keyword evidence="2" id="KW-1185">Reference proteome</keyword>
<gene>
    <name evidence="1" type="ORF">FEMY_21890</name>
</gene>
<name>A0A149VVQ2_9PROT</name>
<dbReference type="InterPro" id="IPR021686">
    <property type="entry name" value="DUF3268"/>
</dbReference>
<evidence type="ECO:0000313" key="1">
    <source>
        <dbReference type="EMBL" id="KXW57297.1"/>
    </source>
</evidence>
<dbReference type="Pfam" id="PF11672">
    <property type="entry name" value="DUF3268"/>
    <property type="match status" value="1"/>
</dbReference>